<accession>A0A132BAT7</accession>
<name>A0A132BAT7_MOLSC</name>
<dbReference type="InParanoid" id="A0A132BAT7"/>
<dbReference type="AlphaFoldDB" id="A0A132BAT7"/>
<reference evidence="3 4" key="1">
    <citation type="submission" date="2015-10" db="EMBL/GenBank/DDBJ databases">
        <title>Full genome of DAOMC 229536 Phialocephala scopiformis, a fungal endophyte of spruce producing the potent anti-insectan compound rugulosin.</title>
        <authorList>
            <consortium name="DOE Joint Genome Institute"/>
            <person name="Walker A.K."/>
            <person name="Frasz S.L."/>
            <person name="Seifert K.A."/>
            <person name="Miller J.D."/>
            <person name="Mondo S.J."/>
            <person name="Labutti K."/>
            <person name="Lipzen A."/>
            <person name="Dockter R."/>
            <person name="Kennedy M."/>
            <person name="Grigoriev I.V."/>
            <person name="Spatafora J.W."/>
        </authorList>
    </citation>
    <scope>NUCLEOTIDE SEQUENCE [LARGE SCALE GENOMIC DNA]</scope>
    <source>
        <strain evidence="3 4">CBS 120377</strain>
    </source>
</reference>
<dbReference type="Proteomes" id="UP000070700">
    <property type="component" value="Unassembled WGS sequence"/>
</dbReference>
<dbReference type="GeneID" id="28830388"/>
<feature type="region of interest" description="Disordered" evidence="2">
    <location>
        <begin position="222"/>
        <end position="382"/>
    </location>
</feature>
<keyword evidence="4" id="KW-1185">Reference proteome</keyword>
<feature type="compositionally biased region" description="Polar residues" evidence="2">
    <location>
        <begin position="222"/>
        <end position="238"/>
    </location>
</feature>
<feature type="coiled-coil region" evidence="1">
    <location>
        <begin position="165"/>
        <end position="218"/>
    </location>
</feature>
<keyword evidence="1" id="KW-0175">Coiled coil</keyword>
<feature type="compositionally biased region" description="Polar residues" evidence="2">
    <location>
        <begin position="353"/>
        <end position="365"/>
    </location>
</feature>
<dbReference type="RefSeq" id="XP_018063738.1">
    <property type="nucleotide sequence ID" value="XM_018220662.1"/>
</dbReference>
<dbReference type="OrthoDB" id="3549067at2759"/>
<feature type="compositionally biased region" description="Basic and acidic residues" evidence="2">
    <location>
        <begin position="260"/>
        <end position="274"/>
    </location>
</feature>
<proteinExistence type="predicted"/>
<evidence type="ECO:0000256" key="2">
    <source>
        <dbReference type="SAM" id="MobiDB-lite"/>
    </source>
</evidence>
<evidence type="ECO:0000256" key="1">
    <source>
        <dbReference type="SAM" id="Coils"/>
    </source>
</evidence>
<protein>
    <submittedName>
        <fullName evidence="3">Uncharacterized protein</fullName>
    </submittedName>
</protein>
<evidence type="ECO:0000313" key="3">
    <source>
        <dbReference type="EMBL" id="KUJ09383.1"/>
    </source>
</evidence>
<dbReference type="EMBL" id="KQ947432">
    <property type="protein sequence ID" value="KUJ09383.1"/>
    <property type="molecule type" value="Genomic_DNA"/>
</dbReference>
<sequence length="452" mass="52374">MRTPTQAHPEAHPFKLQPTIHHVFDKEQTFLLPDLHLGNSILARDIKRNRKGLNRRGAWAEAELFILSKLRMGFHPEVIDSEICSEILSNEGSDYKTMFLKYARRILVNLRTSSILGHVPTIAEYNVIAIVQDQRVRFQMMMYERLQDSRLVNQYGMDDEIARELKSAEALNIQQEQMLQQMREQDQRQVEEQYRANEEALRSELADAKFRAESAENQLKYQNAMRSRQPSNAGSSRTPAFENDFPRFRTNGTSRYAPAEGDRTRASDVDDMRSQRSFRPGFDDRGMPMNQRAGDPDRKPAEEGYRYVEGVRFGRDHVPQNRYSNGQGQGRGHPTPGNRYVGPRQNEDRGNPQHRQPYNQGQENYRGTPDPRDRAPPQKKISFRTVKVQDVQFPKTTIRMSSAHSIVPPVTTIVDPRKARSPTAIMNNVVLRDFEKECVLRGMNRSYTQRRR</sequence>
<evidence type="ECO:0000313" key="4">
    <source>
        <dbReference type="Proteomes" id="UP000070700"/>
    </source>
</evidence>
<organism evidence="3 4">
    <name type="scientific">Mollisia scopiformis</name>
    <name type="common">Conifer needle endophyte fungus</name>
    <name type="synonym">Phialocephala scopiformis</name>
    <dbReference type="NCBI Taxonomy" id="149040"/>
    <lineage>
        <taxon>Eukaryota</taxon>
        <taxon>Fungi</taxon>
        <taxon>Dikarya</taxon>
        <taxon>Ascomycota</taxon>
        <taxon>Pezizomycotina</taxon>
        <taxon>Leotiomycetes</taxon>
        <taxon>Helotiales</taxon>
        <taxon>Mollisiaceae</taxon>
        <taxon>Mollisia</taxon>
    </lineage>
</organism>
<feature type="compositionally biased region" description="Basic and acidic residues" evidence="2">
    <location>
        <begin position="294"/>
        <end position="306"/>
    </location>
</feature>
<dbReference type="KEGG" id="psco:LY89DRAFT_741097"/>
<gene>
    <name evidence="3" type="ORF">LY89DRAFT_741097</name>
</gene>